<dbReference type="Proteomes" id="UP000324479">
    <property type="component" value="Unassembled WGS sequence"/>
</dbReference>
<dbReference type="CDD" id="cd05387">
    <property type="entry name" value="BY-kinase"/>
    <property type="match status" value="1"/>
</dbReference>
<accession>A0A5M6DJ15</accession>
<dbReference type="AlphaFoldDB" id="A0A5M6DJ15"/>
<dbReference type="Pfam" id="PF01656">
    <property type="entry name" value="CbiA"/>
    <property type="match status" value="1"/>
</dbReference>
<comment type="caution">
    <text evidence="7">The sequence shown here is derived from an EMBL/GenBank/DDBJ whole genome shotgun (WGS) entry which is preliminary data.</text>
</comment>
<keyword evidence="2" id="KW-0067">ATP-binding</keyword>
<evidence type="ECO:0000256" key="4">
    <source>
        <dbReference type="SAM" id="MobiDB-lite"/>
    </source>
</evidence>
<evidence type="ECO:0000256" key="3">
    <source>
        <dbReference type="SAM" id="Coils"/>
    </source>
</evidence>
<dbReference type="RefSeq" id="WP_150075257.1">
    <property type="nucleotide sequence ID" value="NZ_VWOX01000002.1"/>
</dbReference>
<keyword evidence="5" id="KW-1133">Transmembrane helix</keyword>
<keyword evidence="5" id="KW-0472">Membrane</keyword>
<sequence>MEFINGNGSGDGDDRGLLTEPRSLRTSRPRVNGSSPVMPPPVVQGTIDDDEPQFDPAVIRHSVRRRWPLALIFGLMLAPLLAGAAWIALKPKDMAVAVLKIDSVAAPLIFQTADQSGGGRGSYELYKNTQSQLIKTSEVLATALKNEEVRRLSLIRSKPDPEQWLAEELQVDFPGRSELMAVSLSADDAKAAAVVLDAVVQAYMSEVANGERKQRDSRLKELREIYDERSEAIRRERQDLQLRAESLGTSDSESLSIAQQMSVQRYGQIQSELGKVNFNLLRAEGELEAYQQLLAGMEATRAKLEKELDAMRKSNAAGEQAESKGSNIAKQDGESSAADSEKLVADSVPPMDQIPEEMRLTEVEVSTILASDNIYQRLYNESRQVKDEIELYRLEYGEGMVRHQVGRLERLEKELERRREDLVRIAQTRKYKEMNPEGEQIAGYANLTGEQRAKALQIQELDQQIKTQKRAIESRKIAAGVLKQQSERINDDLVKMDEEVKELGKSSMEIEMKRSEIASLSDVLTRLAAEIERTSIELNAQPRVTVVDDARARTNSGSKKRVLASGVMGFAGLCLPLLGFIGLDVRSKLVNDSESVSREAGLPILGSVPRERQISAQFNDDNFVHGAFGNSVNSIVAMLVNKAKFEDANIIMVSSAVSGEGKSTLARSLWRGLAEAKYRTVIVDFDLRRPSLHVDLGCEPGIGVSDIVAASANWKECVRRQSQLRYYMSAGSVENVNLAAAAQESIPRLFDELRIHFDFVIVDTPPILPVVDTRVIGEHVDGCVLAVMRDRSRTPQLIAAAETLRAHGTPIMGVVVNGCNDGSNDNSYYYRR</sequence>
<dbReference type="InterPro" id="IPR050445">
    <property type="entry name" value="Bact_polysacc_biosynth/exp"/>
</dbReference>
<keyword evidence="8" id="KW-1185">Reference proteome</keyword>
<gene>
    <name evidence="7" type="ORF">FYK55_05020</name>
</gene>
<feature type="domain" description="CobQ/CobB/MinD/ParA nucleotide binding" evidence="6">
    <location>
        <begin position="651"/>
        <end position="820"/>
    </location>
</feature>
<dbReference type="InterPro" id="IPR005702">
    <property type="entry name" value="Wzc-like_C"/>
</dbReference>
<evidence type="ECO:0000313" key="8">
    <source>
        <dbReference type="Proteomes" id="UP000324479"/>
    </source>
</evidence>
<dbReference type="SUPFAM" id="SSF52540">
    <property type="entry name" value="P-loop containing nucleoside triphosphate hydrolases"/>
    <property type="match status" value="1"/>
</dbReference>
<dbReference type="PANTHER" id="PTHR32309">
    <property type="entry name" value="TYROSINE-PROTEIN KINASE"/>
    <property type="match status" value="1"/>
</dbReference>
<feature type="transmembrane region" description="Helical" evidence="5">
    <location>
        <begin position="69"/>
        <end position="89"/>
    </location>
</feature>
<protein>
    <recommendedName>
        <fullName evidence="6">CobQ/CobB/MinD/ParA nucleotide binding domain-containing protein</fullName>
    </recommendedName>
</protein>
<dbReference type="PANTHER" id="PTHR32309:SF13">
    <property type="entry name" value="FERRIC ENTEROBACTIN TRANSPORT PROTEIN FEPE"/>
    <property type="match status" value="1"/>
</dbReference>
<dbReference type="EMBL" id="VWOX01000002">
    <property type="protein sequence ID" value="KAA5546250.1"/>
    <property type="molecule type" value="Genomic_DNA"/>
</dbReference>
<evidence type="ECO:0000259" key="6">
    <source>
        <dbReference type="Pfam" id="PF01656"/>
    </source>
</evidence>
<dbReference type="InterPro" id="IPR027417">
    <property type="entry name" value="P-loop_NTPase"/>
</dbReference>
<evidence type="ECO:0000313" key="7">
    <source>
        <dbReference type="EMBL" id="KAA5546250.1"/>
    </source>
</evidence>
<reference evidence="7 8" key="1">
    <citation type="submission" date="2019-08" db="EMBL/GenBank/DDBJ databases">
        <authorList>
            <person name="Dhanesh K."/>
            <person name="Kumar G."/>
            <person name="Sasikala C."/>
            <person name="Venkata Ramana C."/>
        </authorList>
    </citation>
    <scope>NUCLEOTIDE SEQUENCE [LARGE SCALE GENOMIC DNA]</scope>
    <source>
        <strain evidence="7 8">JC645</strain>
    </source>
</reference>
<feature type="coiled-coil region" evidence="3">
    <location>
        <begin position="375"/>
        <end position="428"/>
    </location>
</feature>
<dbReference type="Gene3D" id="3.40.50.300">
    <property type="entry name" value="P-loop containing nucleotide triphosphate hydrolases"/>
    <property type="match status" value="1"/>
</dbReference>
<name>A0A5M6DJ15_9BACT</name>
<feature type="region of interest" description="Disordered" evidence="4">
    <location>
        <begin position="310"/>
        <end position="346"/>
    </location>
</feature>
<organism evidence="7 8">
    <name type="scientific">Roseiconus nitratireducens</name>
    <dbReference type="NCBI Taxonomy" id="2605748"/>
    <lineage>
        <taxon>Bacteria</taxon>
        <taxon>Pseudomonadati</taxon>
        <taxon>Planctomycetota</taxon>
        <taxon>Planctomycetia</taxon>
        <taxon>Pirellulales</taxon>
        <taxon>Pirellulaceae</taxon>
        <taxon>Roseiconus</taxon>
    </lineage>
</organism>
<keyword evidence="1" id="KW-0547">Nucleotide-binding</keyword>
<feature type="region of interest" description="Disordered" evidence="4">
    <location>
        <begin position="1"/>
        <end position="50"/>
    </location>
</feature>
<evidence type="ECO:0000256" key="1">
    <source>
        <dbReference type="ARBA" id="ARBA00022741"/>
    </source>
</evidence>
<evidence type="ECO:0000256" key="5">
    <source>
        <dbReference type="SAM" id="Phobius"/>
    </source>
</evidence>
<evidence type="ECO:0000256" key="2">
    <source>
        <dbReference type="ARBA" id="ARBA00022840"/>
    </source>
</evidence>
<keyword evidence="3" id="KW-0175">Coiled coil</keyword>
<dbReference type="InterPro" id="IPR002586">
    <property type="entry name" value="CobQ/CobB/MinD/ParA_Nub-bd_dom"/>
</dbReference>
<keyword evidence="5" id="KW-0812">Transmembrane</keyword>
<proteinExistence type="predicted"/>